<dbReference type="Proteomes" id="UP000472264">
    <property type="component" value="Chromosome 21"/>
</dbReference>
<dbReference type="OMA" id="AYNKCIK"/>
<dbReference type="InterPro" id="IPR034737">
    <property type="entry name" value="TCTP"/>
</dbReference>
<dbReference type="Gene3D" id="2.170.150.10">
    <property type="entry name" value="Metal Binding Protein, Guanine Nucleotide Exchange Factor, Chain A"/>
    <property type="match status" value="1"/>
</dbReference>
<reference evidence="4" key="2">
    <citation type="submission" date="2025-08" db="UniProtKB">
        <authorList>
            <consortium name="Ensembl"/>
        </authorList>
    </citation>
    <scope>IDENTIFICATION</scope>
</reference>
<dbReference type="InterPro" id="IPR018105">
    <property type="entry name" value="Translational_control_tumour_p"/>
</dbReference>
<dbReference type="InParanoid" id="A0A665UM18"/>
<dbReference type="InterPro" id="IPR011057">
    <property type="entry name" value="Mss4-like_sf"/>
</dbReference>
<evidence type="ECO:0000256" key="1">
    <source>
        <dbReference type="ARBA" id="ARBA00014759"/>
    </source>
</evidence>
<organism evidence="4 5">
    <name type="scientific">Echeneis naucrates</name>
    <name type="common">Live sharksucker</name>
    <dbReference type="NCBI Taxonomy" id="173247"/>
    <lineage>
        <taxon>Eukaryota</taxon>
        <taxon>Metazoa</taxon>
        <taxon>Chordata</taxon>
        <taxon>Craniata</taxon>
        <taxon>Vertebrata</taxon>
        <taxon>Euteleostomi</taxon>
        <taxon>Actinopterygii</taxon>
        <taxon>Neopterygii</taxon>
        <taxon>Teleostei</taxon>
        <taxon>Neoteleostei</taxon>
        <taxon>Acanthomorphata</taxon>
        <taxon>Carangaria</taxon>
        <taxon>Carangiformes</taxon>
        <taxon>Echeneidae</taxon>
        <taxon>Echeneis</taxon>
    </lineage>
</organism>
<dbReference type="PROSITE" id="PS01002">
    <property type="entry name" value="TCTP_1"/>
    <property type="match status" value="1"/>
</dbReference>
<dbReference type="PRINTS" id="PR01653">
    <property type="entry name" value="TCTPROTEIN"/>
</dbReference>
<protein>
    <recommendedName>
        <fullName evidence="1">Translationally-controlled tumor protein homolog</fullName>
    </recommendedName>
</protein>
<dbReference type="PROSITE" id="PS51797">
    <property type="entry name" value="TCTP_3"/>
    <property type="match status" value="1"/>
</dbReference>
<dbReference type="FunFam" id="2.170.150.10:FF:000002">
    <property type="entry name" value="Translationally-controlled tumor protein homolog"/>
    <property type="match status" value="1"/>
</dbReference>
<dbReference type="FunCoup" id="A0A665UM18">
    <property type="interactions" value="1987"/>
</dbReference>
<name>A0A665UM18_ECHNA</name>
<keyword evidence="5" id="KW-1185">Reference proteome</keyword>
<proteinExistence type="inferred from homology"/>
<dbReference type="SUPFAM" id="SSF51316">
    <property type="entry name" value="Mss4-like"/>
    <property type="match status" value="1"/>
</dbReference>
<evidence type="ECO:0000313" key="4">
    <source>
        <dbReference type="Ensembl" id="ENSENLP00000020395.1"/>
    </source>
</evidence>
<reference evidence="4" key="3">
    <citation type="submission" date="2025-09" db="UniProtKB">
        <authorList>
            <consortium name="Ensembl"/>
        </authorList>
    </citation>
    <scope>IDENTIFICATION</scope>
</reference>
<accession>A0A665UM18</accession>
<dbReference type="PROSITE" id="PS01003">
    <property type="entry name" value="TCTP_2"/>
    <property type="match status" value="1"/>
</dbReference>
<evidence type="ECO:0000256" key="2">
    <source>
        <dbReference type="PROSITE-ProRule" id="PRU01133"/>
    </source>
</evidence>
<dbReference type="Pfam" id="PF00838">
    <property type="entry name" value="TCTP"/>
    <property type="match status" value="1"/>
</dbReference>
<dbReference type="InterPro" id="IPR011323">
    <property type="entry name" value="Mss4/transl-control_tumour"/>
</dbReference>
<reference evidence="4" key="1">
    <citation type="submission" date="2021-04" db="EMBL/GenBank/DDBJ databases">
        <authorList>
            <consortium name="Wellcome Sanger Institute Data Sharing"/>
        </authorList>
    </citation>
    <scope>NUCLEOTIDE SEQUENCE [LARGE SCALE GENOMIC DNA]</scope>
</reference>
<dbReference type="InterPro" id="IPR018103">
    <property type="entry name" value="Translation_control_tumour_CS"/>
</dbReference>
<dbReference type="Ensembl" id="ENSENLT00000021118.1">
    <property type="protein sequence ID" value="ENSENLP00000020395.1"/>
    <property type="gene ID" value="ENSENLG00000009292.1"/>
</dbReference>
<dbReference type="GO" id="GO:0005737">
    <property type="term" value="C:cytoplasm"/>
    <property type="evidence" value="ECO:0007669"/>
    <property type="project" value="TreeGrafter"/>
</dbReference>
<evidence type="ECO:0000259" key="3">
    <source>
        <dbReference type="PROSITE" id="PS51797"/>
    </source>
</evidence>
<dbReference type="AlphaFoldDB" id="A0A665UM18"/>
<dbReference type="PANTHER" id="PTHR11991">
    <property type="entry name" value="TRANSLATIONALLY CONTROLLED TUMOR PROTEIN-RELATED"/>
    <property type="match status" value="1"/>
</dbReference>
<evidence type="ECO:0000313" key="5">
    <source>
        <dbReference type="Proteomes" id="UP000472264"/>
    </source>
</evidence>
<dbReference type="PANTHER" id="PTHR11991:SF0">
    <property type="entry name" value="TRANSLATIONALLY-CONTROLLED TUMOR PROTEIN"/>
    <property type="match status" value="1"/>
</dbReference>
<sequence length="231" mass="26364">MIIYRCIISGDEMFSDAFKVKEGDFFYEVEGRSVTRTEDFDDTLIGANASAEEAAEGNDSSSVSGIDIILNHKLQETGFDKKQYMTYIKEYMKAIKAKLEENNPGRVEAFTEGAKSEVKKIVANIKNYQFFTGESMNPEGMVGLLDFREDGITPFMLFFKDGLEVEKCVSALSLETCHEASWRTCWSSHPHPVKAWRAMKPMKNVRCNHSARRHFKTKYMAQAQNNNFLLM</sequence>
<comment type="similarity">
    <text evidence="2">Belongs to the TCTP family.</text>
</comment>
<dbReference type="GO" id="GO:0005509">
    <property type="term" value="F:calcium ion binding"/>
    <property type="evidence" value="ECO:0007669"/>
    <property type="project" value="TreeGrafter"/>
</dbReference>
<gene>
    <name evidence="4" type="primary">tpt1</name>
</gene>
<feature type="domain" description="TCTP" evidence="3">
    <location>
        <begin position="1"/>
        <end position="168"/>
    </location>
</feature>